<dbReference type="WBParaSite" id="GPLIN_000631900">
    <property type="protein sequence ID" value="GPLIN_000631900"/>
    <property type="gene ID" value="GPLIN_000631900"/>
</dbReference>
<feature type="domain" description="BTB" evidence="1">
    <location>
        <begin position="149"/>
        <end position="224"/>
    </location>
</feature>
<dbReference type="SMART" id="SM00225">
    <property type="entry name" value="BTB"/>
    <property type="match status" value="1"/>
</dbReference>
<dbReference type="InterPro" id="IPR000210">
    <property type="entry name" value="BTB/POZ_dom"/>
</dbReference>
<evidence type="ECO:0000313" key="3">
    <source>
        <dbReference type="WBParaSite" id="GPLIN_000631900"/>
    </source>
</evidence>
<evidence type="ECO:0000259" key="1">
    <source>
        <dbReference type="SMART" id="SM00225"/>
    </source>
</evidence>
<dbReference type="SUPFAM" id="SSF54695">
    <property type="entry name" value="POZ domain"/>
    <property type="match status" value="1"/>
</dbReference>
<dbReference type="Proteomes" id="UP000050741">
    <property type="component" value="Unassembled WGS sequence"/>
</dbReference>
<accession>A0A183C0C7</accession>
<name>A0A183C0C7_GLOPA</name>
<dbReference type="PANTHER" id="PTHR22744">
    <property type="entry name" value="HELIX LOOP HELIX PROTEIN 21-RELATED"/>
    <property type="match status" value="1"/>
</dbReference>
<dbReference type="PANTHER" id="PTHR22744:SF14">
    <property type="entry name" value="BTB DOMAIN-CONTAINING PROTEIN-RELATED"/>
    <property type="match status" value="1"/>
</dbReference>
<sequence>MEFCSSPRIYHLTTMAIIYDKFMIVEEKSFTDLTVQRRFKSDAYYNIHAKFSDRTAFSALEFTIDNESRVLKIKDIASPHPTNVSEPLAQIVLWKWESGSQKLENTITLNRGGTQTINCDNSLSIVIRILKKRELIENPFPPPLSSPNDDLTVHIGDRQVTVSASWLMVVSPVIKRMLSTVNDHLQHGRTLPNPINVLYLLKLADYFQMDWLKERCEAHLINCVEIPLIERFLLIQPYRLNNLKNFFMRSLNTDNLREFLKTSCEQQLLSDASIDKEFWFELAIRPRVHGYSVMRISADISGYGRITDMKNPLIRIYPLYIHGYPGMGFWKLEDYLELAKLRAIESLHLFPEFPVDDNAGASSDQAVAKWLHTPRGDGLPKVLKCYFCSTGLEGLKLEFVNSTEPLSFIIFFWASSVEIVPFELKNNLTGERLMLHPFPKWDEYNWLMVRCPIARDEKKWAEWEKEADEWDWRRQWNGICIKLINETVTLATDCLTQTAVRVKPKTKN</sequence>
<reference evidence="2" key="1">
    <citation type="submission" date="2014-05" db="EMBL/GenBank/DDBJ databases">
        <title>The genome and life-stage specific transcriptomes of Globodera pallida elucidate key aspects of plant parasitism by a cyst nematode.</title>
        <authorList>
            <person name="Cotton J.A."/>
            <person name="Lilley C.J."/>
            <person name="Jones L.M."/>
            <person name="Kikuchi T."/>
            <person name="Reid A.J."/>
            <person name="Thorpe P."/>
            <person name="Tsai I.J."/>
            <person name="Beasley H."/>
            <person name="Blok V."/>
            <person name="Cock P.J.A."/>
            <person name="Van den Akker S.E."/>
            <person name="Holroyd N."/>
            <person name="Hunt M."/>
            <person name="Mantelin S."/>
            <person name="Naghra H."/>
            <person name="Pain A."/>
            <person name="Palomares-Rius J.E."/>
            <person name="Zarowiecki M."/>
            <person name="Berriman M."/>
            <person name="Jones J.T."/>
            <person name="Urwin P.E."/>
        </authorList>
    </citation>
    <scope>NUCLEOTIDE SEQUENCE [LARGE SCALE GENOMIC DNA]</scope>
    <source>
        <strain evidence="2">Lindley</strain>
    </source>
</reference>
<organism evidence="2 3">
    <name type="scientific">Globodera pallida</name>
    <name type="common">Potato cyst nematode worm</name>
    <name type="synonym">Heterodera pallida</name>
    <dbReference type="NCBI Taxonomy" id="36090"/>
    <lineage>
        <taxon>Eukaryota</taxon>
        <taxon>Metazoa</taxon>
        <taxon>Ecdysozoa</taxon>
        <taxon>Nematoda</taxon>
        <taxon>Chromadorea</taxon>
        <taxon>Rhabditida</taxon>
        <taxon>Tylenchina</taxon>
        <taxon>Tylenchomorpha</taxon>
        <taxon>Tylenchoidea</taxon>
        <taxon>Heteroderidae</taxon>
        <taxon>Heteroderinae</taxon>
        <taxon>Globodera</taxon>
    </lineage>
</organism>
<dbReference type="AlphaFoldDB" id="A0A183C0C7"/>
<dbReference type="InterPro" id="IPR011333">
    <property type="entry name" value="SKP1/BTB/POZ_sf"/>
</dbReference>
<proteinExistence type="predicted"/>
<protein>
    <submittedName>
        <fullName evidence="3">BTB domain-containing protein</fullName>
    </submittedName>
</protein>
<evidence type="ECO:0000313" key="2">
    <source>
        <dbReference type="Proteomes" id="UP000050741"/>
    </source>
</evidence>
<keyword evidence="2" id="KW-1185">Reference proteome</keyword>
<reference evidence="3" key="2">
    <citation type="submission" date="2016-06" db="UniProtKB">
        <authorList>
            <consortium name="WormBaseParasite"/>
        </authorList>
    </citation>
    <scope>IDENTIFICATION</scope>
</reference>